<reference evidence="1" key="1">
    <citation type="submission" date="2021-02" db="EMBL/GenBank/DDBJ databases">
        <authorList>
            <consortium name="DOE Joint Genome Institute"/>
            <person name="Ahrendt S."/>
            <person name="Looney B.P."/>
            <person name="Miyauchi S."/>
            <person name="Morin E."/>
            <person name="Drula E."/>
            <person name="Courty P.E."/>
            <person name="Chicoki N."/>
            <person name="Fauchery L."/>
            <person name="Kohler A."/>
            <person name="Kuo A."/>
            <person name="Labutti K."/>
            <person name="Pangilinan J."/>
            <person name="Lipzen A."/>
            <person name="Riley R."/>
            <person name="Andreopoulos W."/>
            <person name="He G."/>
            <person name="Johnson J."/>
            <person name="Barry K.W."/>
            <person name="Grigoriev I.V."/>
            <person name="Nagy L."/>
            <person name="Hibbett D."/>
            <person name="Henrissat B."/>
            <person name="Matheny P.B."/>
            <person name="Labbe J."/>
            <person name="Martin F."/>
        </authorList>
    </citation>
    <scope>NUCLEOTIDE SEQUENCE</scope>
    <source>
        <strain evidence="1">FP105234-sp</strain>
    </source>
</reference>
<reference evidence="1" key="2">
    <citation type="journal article" date="2022" name="New Phytol.">
        <title>Evolutionary transition to the ectomycorrhizal habit in the genomes of a hyperdiverse lineage of mushroom-forming fungi.</title>
        <authorList>
            <person name="Looney B."/>
            <person name="Miyauchi S."/>
            <person name="Morin E."/>
            <person name="Drula E."/>
            <person name="Courty P.E."/>
            <person name="Kohler A."/>
            <person name="Kuo A."/>
            <person name="LaButti K."/>
            <person name="Pangilinan J."/>
            <person name="Lipzen A."/>
            <person name="Riley R."/>
            <person name="Andreopoulos W."/>
            <person name="He G."/>
            <person name="Johnson J."/>
            <person name="Nolan M."/>
            <person name="Tritt A."/>
            <person name="Barry K.W."/>
            <person name="Grigoriev I.V."/>
            <person name="Nagy L.G."/>
            <person name="Hibbett D."/>
            <person name="Henrissat B."/>
            <person name="Matheny P.B."/>
            <person name="Labbe J."/>
            <person name="Martin F.M."/>
        </authorList>
    </citation>
    <scope>NUCLEOTIDE SEQUENCE</scope>
    <source>
        <strain evidence="1">FP105234-sp</strain>
    </source>
</reference>
<protein>
    <submittedName>
        <fullName evidence="1">Uncharacterized protein</fullName>
    </submittedName>
</protein>
<sequence length="269" mass="29094">MSTSTDPHREQYHSIYEEPEDVFATIASAYEVNLPHSSTMPSISIFITDPDSDVDMLSSFSAASPSPATPLLSPSPISPLPSPRIARELAGPERRARARAHRAPHQVPTREERHTRRREGHPGQRVDFALPGALASSTPRTKASAKIRARAPTPAPLDFTPEPVESAPTELQHPLLGPSKHSSRSSSPSSSTSSLSPSPSPSSSTSSLPELPQPRLIIKIPGAKSVAWCSLLMARSSIGPERSERTSKGNRIDASSPYSKEKKRKSKRH</sequence>
<dbReference type="EMBL" id="MU275841">
    <property type="protein sequence ID" value="KAI0053241.1"/>
    <property type="molecule type" value="Genomic_DNA"/>
</dbReference>
<accession>A0ACB8SAR9</accession>
<keyword evidence="2" id="KW-1185">Reference proteome</keyword>
<evidence type="ECO:0000313" key="1">
    <source>
        <dbReference type="EMBL" id="KAI0053241.1"/>
    </source>
</evidence>
<gene>
    <name evidence="1" type="ORF">FA95DRAFT_1601262</name>
</gene>
<comment type="caution">
    <text evidence="1">The sequence shown here is derived from an EMBL/GenBank/DDBJ whole genome shotgun (WGS) entry which is preliminary data.</text>
</comment>
<organism evidence="1 2">
    <name type="scientific">Auriscalpium vulgare</name>
    <dbReference type="NCBI Taxonomy" id="40419"/>
    <lineage>
        <taxon>Eukaryota</taxon>
        <taxon>Fungi</taxon>
        <taxon>Dikarya</taxon>
        <taxon>Basidiomycota</taxon>
        <taxon>Agaricomycotina</taxon>
        <taxon>Agaricomycetes</taxon>
        <taxon>Russulales</taxon>
        <taxon>Auriscalpiaceae</taxon>
        <taxon>Auriscalpium</taxon>
    </lineage>
</organism>
<evidence type="ECO:0000313" key="2">
    <source>
        <dbReference type="Proteomes" id="UP000814033"/>
    </source>
</evidence>
<dbReference type="Proteomes" id="UP000814033">
    <property type="component" value="Unassembled WGS sequence"/>
</dbReference>
<proteinExistence type="predicted"/>
<name>A0ACB8SAR9_9AGAM</name>